<dbReference type="Gene3D" id="3.20.80.10">
    <property type="entry name" value="Regulatory factor, effector binding domain"/>
    <property type="match status" value="1"/>
</dbReference>
<gene>
    <name evidence="2" type="ORF">VP395_14160</name>
</gene>
<dbReference type="InterPro" id="IPR029442">
    <property type="entry name" value="GyrI-like"/>
</dbReference>
<dbReference type="InterPro" id="IPR019587">
    <property type="entry name" value="Polyketide_cyclase/dehydratase"/>
</dbReference>
<organism evidence="2 3">
    <name type="scientific">Mariniflexile soesokkakense</name>
    <dbReference type="NCBI Taxonomy" id="1343160"/>
    <lineage>
        <taxon>Bacteria</taxon>
        <taxon>Pseudomonadati</taxon>
        <taxon>Bacteroidota</taxon>
        <taxon>Flavobacteriia</taxon>
        <taxon>Flavobacteriales</taxon>
        <taxon>Flavobacteriaceae</taxon>
        <taxon>Mariniflexile</taxon>
    </lineage>
</organism>
<dbReference type="SUPFAM" id="SSF55136">
    <property type="entry name" value="Probable bacterial effector-binding domain"/>
    <property type="match status" value="1"/>
</dbReference>
<dbReference type="Proteomes" id="UP001416393">
    <property type="component" value="Unassembled WGS sequence"/>
</dbReference>
<sequence>MKAFKYIAFLLLIAIIGTSIYISVQPNTFEVSRTRNIKAPAAVIYSNVIDFKNWKDWSSWVEADPDMKITLPKQTKGVGGSYSWEDKDGIGTMKTLEAVANKYIKQQMQFADFPTSEIIWDFKHNTNGSTDVTWTISGKDLPFGFKAYSIFTGGMEKQIAPHYERSLEKLDSIIVAEMKKYSITVNGITNHSGGYYLYNTTSCKISELESKIQEMLPKVGKYALKNHITLAGTPFINYIKWDEDNNAVIFSCCVPTTEQVITAEGDDILTGKMESFKAVKTTLKGNYSHLKEAWETAMAYIPKNGFEFTENGPMIETYLTDPTKTPNPADLVTEIYIAVKEKDTIE</sequence>
<dbReference type="InterPro" id="IPR011256">
    <property type="entry name" value="Reg_factor_effector_dom_sf"/>
</dbReference>
<dbReference type="SMART" id="SM00871">
    <property type="entry name" value="AraC_E_bind"/>
    <property type="match status" value="1"/>
</dbReference>
<protein>
    <submittedName>
        <fullName evidence="2">GyrI-like domain-containing protein</fullName>
    </submittedName>
</protein>
<comment type="caution">
    <text evidence="2">The sequence shown here is derived from an EMBL/GenBank/DDBJ whole genome shotgun (WGS) entry which is preliminary data.</text>
</comment>
<accession>A0ABV0ACR8</accession>
<dbReference type="RefSeq" id="WP_346242675.1">
    <property type="nucleotide sequence ID" value="NZ_JAZHYP010000008.1"/>
</dbReference>
<dbReference type="InterPro" id="IPR010499">
    <property type="entry name" value="AraC_E-bd"/>
</dbReference>
<keyword evidence="3" id="KW-1185">Reference proteome</keyword>
<dbReference type="Pfam" id="PF06445">
    <property type="entry name" value="GyrI-like"/>
    <property type="match status" value="1"/>
</dbReference>
<reference evidence="2 3" key="1">
    <citation type="submission" date="2024-01" db="EMBL/GenBank/DDBJ databases">
        <title>Mariniflexile litorale sp. nov., isolated from the shallow sediments of the Sea of Japan.</title>
        <authorList>
            <person name="Romanenko L."/>
            <person name="Bystritskaya E."/>
            <person name="Isaeva M."/>
        </authorList>
    </citation>
    <scope>NUCLEOTIDE SEQUENCE [LARGE SCALE GENOMIC DNA]</scope>
    <source>
        <strain evidence="2 3">KCTC 32427</strain>
    </source>
</reference>
<evidence type="ECO:0000259" key="1">
    <source>
        <dbReference type="SMART" id="SM00871"/>
    </source>
</evidence>
<dbReference type="InterPro" id="IPR023393">
    <property type="entry name" value="START-like_dom_sf"/>
</dbReference>
<dbReference type="CDD" id="cd07818">
    <property type="entry name" value="SRPBCC_1"/>
    <property type="match status" value="1"/>
</dbReference>
<evidence type="ECO:0000313" key="3">
    <source>
        <dbReference type="Proteomes" id="UP001416393"/>
    </source>
</evidence>
<dbReference type="Gene3D" id="3.30.530.20">
    <property type="match status" value="1"/>
</dbReference>
<dbReference type="Pfam" id="PF10604">
    <property type="entry name" value="Polyketide_cyc2"/>
    <property type="match status" value="1"/>
</dbReference>
<proteinExistence type="predicted"/>
<dbReference type="EMBL" id="JAZHYP010000008">
    <property type="protein sequence ID" value="MEN3324879.1"/>
    <property type="molecule type" value="Genomic_DNA"/>
</dbReference>
<evidence type="ECO:0000313" key="2">
    <source>
        <dbReference type="EMBL" id="MEN3324879.1"/>
    </source>
</evidence>
<dbReference type="SUPFAM" id="SSF55961">
    <property type="entry name" value="Bet v1-like"/>
    <property type="match status" value="1"/>
</dbReference>
<name>A0ABV0ACR8_9FLAO</name>
<feature type="domain" description="AraC effector-binding" evidence="1">
    <location>
        <begin position="201"/>
        <end position="340"/>
    </location>
</feature>